<name>A0ABW8ACB9_9ACTN</name>
<dbReference type="Gene3D" id="1.20.1720.10">
    <property type="entry name" value="Multidrug resistance protein D"/>
    <property type="match status" value="1"/>
</dbReference>
<keyword evidence="11" id="KW-1185">Reference proteome</keyword>
<comment type="subcellular location">
    <subcellularLocation>
        <location evidence="1">Cell membrane</location>
        <topology evidence="1">Multi-pass membrane protein</topology>
    </subcellularLocation>
</comment>
<reference evidence="10 11" key="1">
    <citation type="submission" date="2024-10" db="EMBL/GenBank/DDBJ databases">
        <title>The Natural Products Discovery Center: Release of the First 8490 Sequenced Strains for Exploring Actinobacteria Biosynthetic Diversity.</title>
        <authorList>
            <person name="Kalkreuter E."/>
            <person name="Kautsar S.A."/>
            <person name="Yang D."/>
            <person name="Bader C.D."/>
            <person name="Teijaro C.N."/>
            <person name="Fluegel L."/>
            <person name="Davis C.M."/>
            <person name="Simpson J.R."/>
            <person name="Lauterbach L."/>
            <person name="Steele A.D."/>
            <person name="Gui C."/>
            <person name="Meng S."/>
            <person name="Li G."/>
            <person name="Viehrig K."/>
            <person name="Ye F."/>
            <person name="Su P."/>
            <person name="Kiefer A.F."/>
            <person name="Nichols A."/>
            <person name="Cepeda A.J."/>
            <person name="Yan W."/>
            <person name="Fan B."/>
            <person name="Jiang Y."/>
            <person name="Adhikari A."/>
            <person name="Zheng C.-J."/>
            <person name="Schuster L."/>
            <person name="Cowan T.M."/>
            <person name="Smanski M.J."/>
            <person name="Chevrette M.G."/>
            <person name="De Carvalho L.P.S."/>
            <person name="Shen B."/>
        </authorList>
    </citation>
    <scope>NUCLEOTIDE SEQUENCE [LARGE SCALE GENOMIC DNA]</scope>
    <source>
        <strain evidence="10 11">NPDC049503</strain>
    </source>
</reference>
<keyword evidence="5 8" id="KW-1133">Transmembrane helix</keyword>
<feature type="transmembrane region" description="Helical" evidence="8">
    <location>
        <begin position="266"/>
        <end position="290"/>
    </location>
</feature>
<dbReference type="Gene3D" id="1.20.1250.20">
    <property type="entry name" value="MFS general substrate transporter like domains"/>
    <property type="match status" value="1"/>
</dbReference>
<protein>
    <submittedName>
        <fullName evidence="10">MFS transporter</fullName>
    </submittedName>
</protein>
<keyword evidence="2" id="KW-0813">Transport</keyword>
<feature type="domain" description="Major facilitator superfamily (MFS) profile" evidence="9">
    <location>
        <begin position="13"/>
        <end position="498"/>
    </location>
</feature>
<evidence type="ECO:0000256" key="5">
    <source>
        <dbReference type="ARBA" id="ARBA00022989"/>
    </source>
</evidence>
<feature type="transmembrane region" description="Helical" evidence="8">
    <location>
        <begin position="199"/>
        <end position="218"/>
    </location>
</feature>
<evidence type="ECO:0000256" key="8">
    <source>
        <dbReference type="SAM" id="Phobius"/>
    </source>
</evidence>
<proteinExistence type="predicted"/>
<feature type="transmembrane region" description="Helical" evidence="8">
    <location>
        <begin position="331"/>
        <end position="352"/>
    </location>
</feature>
<feature type="transmembrane region" description="Helical" evidence="8">
    <location>
        <begin position="364"/>
        <end position="382"/>
    </location>
</feature>
<dbReference type="PANTHER" id="PTHR42718">
    <property type="entry name" value="MAJOR FACILITATOR SUPERFAMILY MULTIDRUG TRANSPORTER MFSC"/>
    <property type="match status" value="1"/>
</dbReference>
<comment type="caution">
    <text evidence="10">The sequence shown here is derived from an EMBL/GenBank/DDBJ whole genome shotgun (WGS) entry which is preliminary data.</text>
</comment>
<feature type="transmembrane region" description="Helical" evidence="8">
    <location>
        <begin position="163"/>
        <end position="187"/>
    </location>
</feature>
<dbReference type="EMBL" id="JBITMB010000006">
    <property type="protein sequence ID" value="MFI7443677.1"/>
    <property type="molecule type" value="Genomic_DNA"/>
</dbReference>
<feature type="transmembrane region" description="Helical" evidence="8">
    <location>
        <begin position="471"/>
        <end position="494"/>
    </location>
</feature>
<evidence type="ECO:0000259" key="9">
    <source>
        <dbReference type="PROSITE" id="PS50850"/>
    </source>
</evidence>
<feature type="transmembrane region" description="Helical" evidence="8">
    <location>
        <begin position="55"/>
        <end position="72"/>
    </location>
</feature>
<accession>A0ABW8ACB9</accession>
<evidence type="ECO:0000256" key="6">
    <source>
        <dbReference type="ARBA" id="ARBA00023136"/>
    </source>
</evidence>
<feature type="region of interest" description="Disordered" evidence="7">
    <location>
        <begin position="496"/>
        <end position="532"/>
    </location>
</feature>
<feature type="transmembrane region" description="Helical" evidence="8">
    <location>
        <begin position="137"/>
        <end position="157"/>
    </location>
</feature>
<dbReference type="Proteomes" id="UP001612928">
    <property type="component" value="Unassembled WGS sequence"/>
</dbReference>
<dbReference type="CDD" id="cd17321">
    <property type="entry name" value="MFS_MMR_MDR_like"/>
    <property type="match status" value="1"/>
</dbReference>
<feature type="transmembrane region" description="Helical" evidence="8">
    <location>
        <begin position="12"/>
        <end position="35"/>
    </location>
</feature>
<dbReference type="SUPFAM" id="SSF103473">
    <property type="entry name" value="MFS general substrate transporter"/>
    <property type="match status" value="1"/>
</dbReference>
<dbReference type="InterPro" id="IPR020846">
    <property type="entry name" value="MFS_dom"/>
</dbReference>
<evidence type="ECO:0000256" key="7">
    <source>
        <dbReference type="SAM" id="MobiDB-lite"/>
    </source>
</evidence>
<feature type="transmembrane region" description="Helical" evidence="8">
    <location>
        <begin position="224"/>
        <end position="245"/>
    </location>
</feature>
<keyword evidence="6 8" id="KW-0472">Membrane</keyword>
<evidence type="ECO:0000256" key="4">
    <source>
        <dbReference type="ARBA" id="ARBA00022692"/>
    </source>
</evidence>
<feature type="transmembrane region" description="Helical" evidence="8">
    <location>
        <begin position="104"/>
        <end position="125"/>
    </location>
</feature>
<evidence type="ECO:0000256" key="1">
    <source>
        <dbReference type="ARBA" id="ARBA00004651"/>
    </source>
</evidence>
<dbReference type="InterPro" id="IPR011701">
    <property type="entry name" value="MFS"/>
</dbReference>
<dbReference type="PANTHER" id="PTHR42718:SF47">
    <property type="entry name" value="METHYL VIOLOGEN RESISTANCE PROTEIN SMVA"/>
    <property type="match status" value="1"/>
</dbReference>
<evidence type="ECO:0000313" key="11">
    <source>
        <dbReference type="Proteomes" id="UP001612928"/>
    </source>
</evidence>
<dbReference type="Pfam" id="PF07690">
    <property type="entry name" value="MFS_1"/>
    <property type="match status" value="1"/>
</dbReference>
<keyword evidence="3" id="KW-1003">Cell membrane</keyword>
<feature type="transmembrane region" description="Helical" evidence="8">
    <location>
        <begin position="302"/>
        <end position="324"/>
    </location>
</feature>
<dbReference type="RefSeq" id="WP_397023838.1">
    <property type="nucleotide sequence ID" value="NZ_JBITMB010000006.1"/>
</dbReference>
<keyword evidence="4 8" id="KW-0812">Transmembrane</keyword>
<evidence type="ECO:0000313" key="10">
    <source>
        <dbReference type="EMBL" id="MFI7443677.1"/>
    </source>
</evidence>
<sequence length="532" mass="53851">MSIRRAGKREWTGLAVLILPTLLLSIDVSVLHLAVPALSEDLRPSGTQLLWINDIYGFLIAGFLITMGTLGDRIGRRRLLLIGAAAFGAASVLAAYAPSAELLIAARALLGIAGATLMPSVLSLISNMFHDPAQRTVAISLWMTGFTGGMVIGPLVGGVLLEHFWWGSVFLLGAPVMALLLVAGPLLLPEYRDPGAGRLDLTSVGLSVAAALATIYGIKEFASGTTGFTPALSVAAGLALAVLFVRRQRTLADPLLDLKLFAERRFSGALGSLMLVILVGPGVGLLGGQYMQLVAGLTPLQAGLWTLPPVAAVLIGFVVSPALARRFRPGYVGAAGLLVSVAGFVLLARVGADSGLGTLVAGQVLFFLGGSPLLVLGTDMVVGAAPPERSGSAAALSETAQEFGGALGLALFGSLAAGVYRARLAVPDGLPPDAAQAARDTLGGAAAVAAGQPGPVSAELLSAARAAFTEGLVAVAVAGAVVLAVAAVLSAVTLRQVPPTGHTPPEDRPAGLPAREVATAGTGPHEPSRPAP</sequence>
<organism evidence="10 11">
    <name type="scientific">Nonomuraea indica</name>
    <dbReference type="NCBI Taxonomy" id="1581193"/>
    <lineage>
        <taxon>Bacteria</taxon>
        <taxon>Bacillati</taxon>
        <taxon>Actinomycetota</taxon>
        <taxon>Actinomycetes</taxon>
        <taxon>Streptosporangiales</taxon>
        <taxon>Streptosporangiaceae</taxon>
        <taxon>Nonomuraea</taxon>
    </lineage>
</organism>
<dbReference type="InterPro" id="IPR036259">
    <property type="entry name" value="MFS_trans_sf"/>
</dbReference>
<feature type="transmembrane region" description="Helical" evidence="8">
    <location>
        <begin position="79"/>
        <end position="98"/>
    </location>
</feature>
<evidence type="ECO:0000256" key="3">
    <source>
        <dbReference type="ARBA" id="ARBA00022475"/>
    </source>
</evidence>
<gene>
    <name evidence="10" type="ORF">ACIBP5_27220</name>
</gene>
<dbReference type="PROSITE" id="PS50850">
    <property type="entry name" value="MFS"/>
    <property type="match status" value="1"/>
</dbReference>
<evidence type="ECO:0000256" key="2">
    <source>
        <dbReference type="ARBA" id="ARBA00022448"/>
    </source>
</evidence>